<dbReference type="EMBL" id="SPPK01000001">
    <property type="protein sequence ID" value="TFU90516.1"/>
    <property type="molecule type" value="Genomic_DNA"/>
</dbReference>
<protein>
    <submittedName>
        <fullName evidence="4">Phage major capsid protein</fullName>
    </submittedName>
</protein>
<reference evidence="4 5" key="1">
    <citation type="submission" date="2019-03" db="EMBL/GenBank/DDBJ databases">
        <title>Diversity of the mouse oral microbiome.</title>
        <authorList>
            <person name="Joseph S."/>
            <person name="Aduse-Opoku J."/>
            <person name="Curtis M."/>
            <person name="Wade W."/>
            <person name="Hashim A."/>
        </authorList>
    </citation>
    <scope>NUCLEOTIDE SEQUENCE [LARGE SCALE GENOMIC DNA]</scope>
    <source>
        <strain evidence="4 5">P11</strain>
    </source>
</reference>
<evidence type="ECO:0000256" key="1">
    <source>
        <dbReference type="ARBA" id="ARBA00004328"/>
    </source>
</evidence>
<dbReference type="AlphaFoldDB" id="A0A4Y9IQK2"/>
<dbReference type="Pfam" id="PF05065">
    <property type="entry name" value="Phage_capsid"/>
    <property type="match status" value="1"/>
</dbReference>
<sequence>MGKEKSTTDLKDERSGLITRGKSLVAQAKAESRGFTDVEQREYNEIQMDIRSIDMDLREKELENRAAGTPHEQPTNEKFSLRRAILAQVDKTEQRGSEASVMEEAKSLHCRAGLQTPRGIIVPLEMRAAYTAGTESPKRVVVDNEQQELLLPLESNLVLAQAGVRMLTGLVGDISWPSHSGVNVYWEGENDEAQDGAGTFSAGTVFKPNRLTAVVDISKQLLIQENRSIEGIVRSLLAQALAQKVEATALSKAAATANVPNGLFQGDVQSLGAMSWPNVVQLETEADLKNALFGNLAYILHPSLVGAAKTKVKDTSGAGGFIFGNEGVGMLNGYRALRTNNMPKELGDNEDEFGAVFGNWAHFFLGQWGALDIITDPYTQAGKAMVRIIVNSYWNMGKIRGESFSVASMK</sequence>
<evidence type="ECO:0000313" key="5">
    <source>
        <dbReference type="Proteomes" id="UP000298285"/>
    </source>
</evidence>
<evidence type="ECO:0000256" key="2">
    <source>
        <dbReference type="SAM" id="MobiDB-lite"/>
    </source>
</evidence>
<dbReference type="Proteomes" id="UP000298285">
    <property type="component" value="Unassembled WGS sequence"/>
</dbReference>
<proteinExistence type="predicted"/>
<gene>
    <name evidence="4" type="ORF">E4T88_00640</name>
</gene>
<dbReference type="NCBIfam" id="TIGR01554">
    <property type="entry name" value="major_cap_HK97"/>
    <property type="match status" value="1"/>
</dbReference>
<evidence type="ECO:0000313" key="4">
    <source>
        <dbReference type="EMBL" id="TFU90516.1"/>
    </source>
</evidence>
<feature type="compositionally biased region" description="Basic and acidic residues" evidence="2">
    <location>
        <begin position="1"/>
        <end position="15"/>
    </location>
</feature>
<dbReference type="SUPFAM" id="SSF56563">
    <property type="entry name" value="Major capsid protein gp5"/>
    <property type="match status" value="1"/>
</dbReference>
<organism evidence="4 5">
    <name type="scientific">Dysgonomonas mossii</name>
    <dbReference type="NCBI Taxonomy" id="163665"/>
    <lineage>
        <taxon>Bacteria</taxon>
        <taxon>Pseudomonadati</taxon>
        <taxon>Bacteroidota</taxon>
        <taxon>Bacteroidia</taxon>
        <taxon>Bacteroidales</taxon>
        <taxon>Dysgonomonadaceae</taxon>
        <taxon>Dysgonomonas</taxon>
    </lineage>
</organism>
<feature type="region of interest" description="Disordered" evidence="2">
    <location>
        <begin position="1"/>
        <end position="21"/>
    </location>
</feature>
<accession>A0A4Y9IQK2</accession>
<dbReference type="RefSeq" id="WP_135103574.1">
    <property type="nucleotide sequence ID" value="NZ_JADGKW010000001.1"/>
</dbReference>
<evidence type="ECO:0000259" key="3">
    <source>
        <dbReference type="Pfam" id="PF05065"/>
    </source>
</evidence>
<feature type="domain" description="Phage capsid-like C-terminal" evidence="3">
    <location>
        <begin position="146"/>
        <end position="397"/>
    </location>
</feature>
<dbReference type="OrthoDB" id="9806592at2"/>
<dbReference type="InterPro" id="IPR024455">
    <property type="entry name" value="Phage_capsid"/>
</dbReference>
<name>A0A4Y9IQK2_9BACT</name>
<comment type="subcellular location">
    <subcellularLocation>
        <location evidence="1">Virion</location>
    </subcellularLocation>
</comment>
<comment type="caution">
    <text evidence="4">The sequence shown here is derived from an EMBL/GenBank/DDBJ whole genome shotgun (WGS) entry which is preliminary data.</text>
</comment>
<dbReference type="InterPro" id="IPR054612">
    <property type="entry name" value="Phage_capsid-like_C"/>
</dbReference>